<sequence>MESVANHSDWLTTHKPNCSDRSRVKVGTVIPPQNVSETENPAFKPILVPGSDEAVGTTISPERGEGGFHNRLRQQLQREGISEVNRKTTRGVRLRGQIEMTPFQLGTGAPVQIHSKKSLLDHRISQERATRCHALLLSDAALYGSRQIVPSKEERWTQMKWNN</sequence>
<proteinExistence type="predicted"/>
<reference evidence="1" key="1">
    <citation type="submission" date="2020-03" db="EMBL/GenBank/DDBJ databases">
        <authorList>
            <person name="Weist P."/>
        </authorList>
    </citation>
    <scope>NUCLEOTIDE SEQUENCE</scope>
</reference>
<accession>A0A9N7VUU6</accession>
<protein>
    <submittedName>
        <fullName evidence="1">Uncharacterized protein</fullName>
    </submittedName>
</protein>
<gene>
    <name evidence="1" type="ORF">PLEPLA_LOCUS43861</name>
</gene>
<comment type="caution">
    <text evidence="1">The sequence shown here is derived from an EMBL/GenBank/DDBJ whole genome shotgun (WGS) entry which is preliminary data.</text>
</comment>
<dbReference type="Proteomes" id="UP001153269">
    <property type="component" value="Unassembled WGS sequence"/>
</dbReference>
<dbReference type="AlphaFoldDB" id="A0A9N7VUU6"/>
<evidence type="ECO:0000313" key="1">
    <source>
        <dbReference type="EMBL" id="CAB1456080.1"/>
    </source>
</evidence>
<organism evidence="1 2">
    <name type="scientific">Pleuronectes platessa</name>
    <name type="common">European plaice</name>
    <dbReference type="NCBI Taxonomy" id="8262"/>
    <lineage>
        <taxon>Eukaryota</taxon>
        <taxon>Metazoa</taxon>
        <taxon>Chordata</taxon>
        <taxon>Craniata</taxon>
        <taxon>Vertebrata</taxon>
        <taxon>Euteleostomi</taxon>
        <taxon>Actinopterygii</taxon>
        <taxon>Neopterygii</taxon>
        <taxon>Teleostei</taxon>
        <taxon>Neoteleostei</taxon>
        <taxon>Acanthomorphata</taxon>
        <taxon>Carangaria</taxon>
        <taxon>Pleuronectiformes</taxon>
        <taxon>Pleuronectoidei</taxon>
        <taxon>Pleuronectidae</taxon>
        <taxon>Pleuronectes</taxon>
    </lineage>
</organism>
<name>A0A9N7VUU6_PLEPL</name>
<evidence type="ECO:0000313" key="2">
    <source>
        <dbReference type="Proteomes" id="UP001153269"/>
    </source>
</evidence>
<dbReference type="EMBL" id="CADEAL010004284">
    <property type="protein sequence ID" value="CAB1456080.1"/>
    <property type="molecule type" value="Genomic_DNA"/>
</dbReference>
<keyword evidence="2" id="KW-1185">Reference proteome</keyword>